<name>A0ACC0ZFZ5_9ROSI</name>
<evidence type="ECO:0000313" key="2">
    <source>
        <dbReference type="Proteomes" id="UP001163603"/>
    </source>
</evidence>
<reference evidence="2" key="1">
    <citation type="journal article" date="2023" name="G3 (Bethesda)">
        <title>Genome assembly and association tests identify interacting loci associated with vigor, precocity, and sex in interspecific pistachio rootstocks.</title>
        <authorList>
            <person name="Palmer W."/>
            <person name="Jacygrad E."/>
            <person name="Sagayaradj S."/>
            <person name="Cavanaugh K."/>
            <person name="Han R."/>
            <person name="Bertier L."/>
            <person name="Beede B."/>
            <person name="Kafkas S."/>
            <person name="Golino D."/>
            <person name="Preece J."/>
            <person name="Michelmore R."/>
        </authorList>
    </citation>
    <scope>NUCLEOTIDE SEQUENCE [LARGE SCALE GENOMIC DNA]</scope>
</reference>
<gene>
    <name evidence="1" type="ORF">Pint_03119</name>
</gene>
<evidence type="ECO:0000313" key="1">
    <source>
        <dbReference type="EMBL" id="KAJ0051728.1"/>
    </source>
</evidence>
<keyword evidence="2" id="KW-1185">Reference proteome</keyword>
<organism evidence="1 2">
    <name type="scientific">Pistacia integerrima</name>
    <dbReference type="NCBI Taxonomy" id="434235"/>
    <lineage>
        <taxon>Eukaryota</taxon>
        <taxon>Viridiplantae</taxon>
        <taxon>Streptophyta</taxon>
        <taxon>Embryophyta</taxon>
        <taxon>Tracheophyta</taxon>
        <taxon>Spermatophyta</taxon>
        <taxon>Magnoliopsida</taxon>
        <taxon>eudicotyledons</taxon>
        <taxon>Gunneridae</taxon>
        <taxon>Pentapetalae</taxon>
        <taxon>rosids</taxon>
        <taxon>malvids</taxon>
        <taxon>Sapindales</taxon>
        <taxon>Anacardiaceae</taxon>
        <taxon>Pistacia</taxon>
    </lineage>
</organism>
<sequence>MWVFCSGKYSDGSSPSDEWFKQGKMMKAHPVSGSGEKAKDPVFGLTMGAASQASADVFSQLKSSFTYSVTRGLVTPKGISGAPFRLAPSKRAPRFTVKAVQADEPTFQVIQPINGDPFIGSLETPVTSSPLIA</sequence>
<protein>
    <submittedName>
        <fullName evidence="1">Uncharacterized protein</fullName>
    </submittedName>
</protein>
<proteinExistence type="predicted"/>
<dbReference type="EMBL" id="CM047736">
    <property type="protein sequence ID" value="KAJ0051728.1"/>
    <property type="molecule type" value="Genomic_DNA"/>
</dbReference>
<accession>A0ACC0ZFZ5</accession>
<dbReference type="Proteomes" id="UP001163603">
    <property type="component" value="Chromosome 1"/>
</dbReference>
<comment type="caution">
    <text evidence="1">The sequence shown here is derived from an EMBL/GenBank/DDBJ whole genome shotgun (WGS) entry which is preliminary data.</text>
</comment>